<protein>
    <submittedName>
        <fullName evidence="1">Uncharacterized protein</fullName>
    </submittedName>
</protein>
<gene>
    <name evidence="1" type="ORF">MRAB57_3640</name>
</gene>
<keyword evidence="2" id="KW-1185">Reference proteome</keyword>
<evidence type="ECO:0000313" key="1">
    <source>
        <dbReference type="EMBL" id="SPM35808.1"/>
    </source>
</evidence>
<accession>A0A2U3NWE9</accession>
<dbReference type="Proteomes" id="UP000240988">
    <property type="component" value="Unassembled WGS sequence"/>
</dbReference>
<feature type="non-terminal residue" evidence="1">
    <location>
        <position position="1"/>
    </location>
</feature>
<sequence>VNKVGCRDYDYSFARAGPGWWLASDGQWYPQRWETKFVYYTSDSLDALIAEATPQLNAYGEQGWEVVASPVQRTQVTHHFSGYEKGGELRFEWSIVCTLKRPVHPGK</sequence>
<reference evidence="1 2" key="1">
    <citation type="submission" date="2017-01" db="EMBL/GenBank/DDBJ databases">
        <authorList>
            <consortium name="Urmite Genomes"/>
        </authorList>
    </citation>
    <scope>NUCLEOTIDE SEQUENCE [LARGE SCALE GENOMIC DNA]</scope>
    <source>
        <strain evidence="1 2">AB57</strain>
    </source>
</reference>
<proteinExistence type="predicted"/>
<dbReference type="AlphaFoldDB" id="A0A2U3NWE9"/>
<evidence type="ECO:0000313" key="2">
    <source>
        <dbReference type="Proteomes" id="UP000240988"/>
    </source>
</evidence>
<name>A0A2U3NWE9_9MYCO</name>
<dbReference type="EMBL" id="FUFA01000004">
    <property type="protein sequence ID" value="SPM35808.1"/>
    <property type="molecule type" value="Genomic_DNA"/>
</dbReference>
<dbReference type="STRING" id="1841860.GCA_900157375_03642"/>
<organism evidence="1 2">
    <name type="scientific">Mycobacterium rhizamassiliense</name>
    <dbReference type="NCBI Taxonomy" id="1841860"/>
    <lineage>
        <taxon>Bacteria</taxon>
        <taxon>Bacillati</taxon>
        <taxon>Actinomycetota</taxon>
        <taxon>Actinomycetes</taxon>
        <taxon>Mycobacteriales</taxon>
        <taxon>Mycobacteriaceae</taxon>
        <taxon>Mycobacterium</taxon>
    </lineage>
</organism>